<dbReference type="Proteomes" id="UP001500307">
    <property type="component" value="Unassembled WGS sequence"/>
</dbReference>
<proteinExistence type="inferred from homology"/>
<keyword evidence="6" id="KW-1185">Reference proteome</keyword>
<dbReference type="InterPro" id="IPR003658">
    <property type="entry name" value="Anti-sigma_ant"/>
</dbReference>
<feature type="domain" description="STAS" evidence="4">
    <location>
        <begin position="20"/>
        <end position="104"/>
    </location>
</feature>
<name>A0ABP8SP91_9ACTN</name>
<dbReference type="SUPFAM" id="SSF52091">
    <property type="entry name" value="SpoIIaa-like"/>
    <property type="match status" value="1"/>
</dbReference>
<gene>
    <name evidence="5" type="ORF">GCM10023176_37500</name>
</gene>
<dbReference type="InterPro" id="IPR036513">
    <property type="entry name" value="STAS_dom_sf"/>
</dbReference>
<reference evidence="6" key="1">
    <citation type="journal article" date="2019" name="Int. J. Syst. Evol. Microbiol.">
        <title>The Global Catalogue of Microorganisms (GCM) 10K type strain sequencing project: providing services to taxonomists for standard genome sequencing and annotation.</title>
        <authorList>
            <consortium name="The Broad Institute Genomics Platform"/>
            <consortium name="The Broad Institute Genome Sequencing Center for Infectious Disease"/>
            <person name="Wu L."/>
            <person name="Ma J."/>
        </authorList>
    </citation>
    <scope>NUCLEOTIDE SEQUENCE [LARGE SCALE GENOMIC DNA]</scope>
    <source>
        <strain evidence="6">JCM 3175</strain>
    </source>
</reference>
<dbReference type="Gene3D" id="3.30.750.24">
    <property type="entry name" value="STAS domain"/>
    <property type="match status" value="1"/>
</dbReference>
<dbReference type="CDD" id="cd07043">
    <property type="entry name" value="STAS_anti-anti-sigma_factors"/>
    <property type="match status" value="1"/>
</dbReference>
<comment type="caution">
    <text evidence="5">The sequence shown here is derived from an EMBL/GenBank/DDBJ whole genome shotgun (WGS) entry which is preliminary data.</text>
</comment>
<comment type="similarity">
    <text evidence="1 2">Belongs to the anti-sigma-factor antagonist family.</text>
</comment>
<evidence type="ECO:0000256" key="2">
    <source>
        <dbReference type="RuleBase" id="RU003749"/>
    </source>
</evidence>
<dbReference type="NCBIfam" id="TIGR00377">
    <property type="entry name" value="ant_ant_sig"/>
    <property type="match status" value="1"/>
</dbReference>
<dbReference type="PANTHER" id="PTHR33495:SF2">
    <property type="entry name" value="ANTI-SIGMA FACTOR ANTAGONIST TM_1081-RELATED"/>
    <property type="match status" value="1"/>
</dbReference>
<accession>A0ABP8SP91</accession>
<dbReference type="InterPro" id="IPR058548">
    <property type="entry name" value="MlaB-like_STAS"/>
</dbReference>
<evidence type="ECO:0000256" key="1">
    <source>
        <dbReference type="ARBA" id="ARBA00009013"/>
    </source>
</evidence>
<evidence type="ECO:0000259" key="4">
    <source>
        <dbReference type="PROSITE" id="PS50801"/>
    </source>
</evidence>
<dbReference type="Pfam" id="PF13466">
    <property type="entry name" value="STAS_2"/>
    <property type="match status" value="1"/>
</dbReference>
<organism evidence="5 6">
    <name type="scientific">Micromonospora coerulea</name>
    <dbReference type="NCBI Taxonomy" id="47856"/>
    <lineage>
        <taxon>Bacteria</taxon>
        <taxon>Bacillati</taxon>
        <taxon>Actinomycetota</taxon>
        <taxon>Actinomycetes</taxon>
        <taxon>Micromonosporales</taxon>
        <taxon>Micromonosporaceae</taxon>
        <taxon>Micromonospora</taxon>
    </lineage>
</organism>
<dbReference type="PANTHER" id="PTHR33495">
    <property type="entry name" value="ANTI-SIGMA FACTOR ANTAGONIST TM_1081-RELATED-RELATED"/>
    <property type="match status" value="1"/>
</dbReference>
<evidence type="ECO:0000313" key="6">
    <source>
        <dbReference type="Proteomes" id="UP001500307"/>
    </source>
</evidence>
<dbReference type="PROSITE" id="PS50801">
    <property type="entry name" value="STAS"/>
    <property type="match status" value="1"/>
</dbReference>
<sequence length="141" mass="14304">MIPHSSTAGSQRSPHADMHVVHATGEIDLETAPALRAALTAAVQGHPAVCCDLSGVTFCCAAGVTVLLEAAHEAARAGRRFSVEGARGVTARVLHATGVDRLLSGDADAVRAARQEEETPVNRSAAPGGAENRHAVTGAPG</sequence>
<protein>
    <recommendedName>
        <fullName evidence="2">Anti-sigma factor antagonist</fullName>
    </recommendedName>
</protein>
<dbReference type="InterPro" id="IPR002645">
    <property type="entry name" value="STAS_dom"/>
</dbReference>
<evidence type="ECO:0000313" key="5">
    <source>
        <dbReference type="EMBL" id="GAA4573130.1"/>
    </source>
</evidence>
<dbReference type="EMBL" id="BAABGU010000020">
    <property type="protein sequence ID" value="GAA4573130.1"/>
    <property type="molecule type" value="Genomic_DNA"/>
</dbReference>
<evidence type="ECO:0000256" key="3">
    <source>
        <dbReference type="SAM" id="MobiDB-lite"/>
    </source>
</evidence>
<feature type="region of interest" description="Disordered" evidence="3">
    <location>
        <begin position="111"/>
        <end position="141"/>
    </location>
</feature>